<sequence length="450" mass="49734">MIARIRSALLSINASYWFYPALFSTIAFFLSFVTIYLDRNGAADWFSTYDWLHVSRPAGARTTLTVIAGSMIGVASTVFSITIAAVAYASGNYGPRLLTNFMEDKGNQLSLATFIATFVYALMVIRTVRDEDERAASAADAAASVLPGFTPQLSLLVAMIMAIFAVAVLVYFLHHIPASIRINTVLKDIGERLICDVKARYPSEIEEREPREQSQGEPIISVNKGYIDIIDFDTLDEIAREHEATIALRVRTGDFIHPNVPIAELSGTGASEEISDKIRNCLSTGGMRTATQDLEYLIDELVEIALRALSPGINDPFTAITSMHWMGAALAELGSRDLDRGPEQEDYDWQRVQPLSDDFSHFVERSFGAMRSGVATNHLASINFLNALFSAATSCQSDRRLRLIGEEAETMVKQARHHLVGPSLEELEARLVEFNNMMESSSNALLARQF</sequence>
<feature type="transmembrane region" description="Helical" evidence="1">
    <location>
        <begin position="109"/>
        <end position="128"/>
    </location>
</feature>
<dbReference type="EMBL" id="CP051217">
    <property type="protein sequence ID" value="QJB68868.1"/>
    <property type="molecule type" value="Genomic_DNA"/>
</dbReference>
<dbReference type="KEGG" id="phao:HF685_05905"/>
<gene>
    <name evidence="2" type="ORF">HF685_05905</name>
</gene>
<dbReference type="RefSeq" id="WP_168818710.1">
    <property type="nucleotide sequence ID" value="NZ_CP051217.1"/>
</dbReference>
<keyword evidence="3" id="KW-1185">Reference proteome</keyword>
<evidence type="ECO:0000313" key="2">
    <source>
        <dbReference type="EMBL" id="QJB68868.1"/>
    </source>
</evidence>
<dbReference type="Pfam" id="PF10011">
    <property type="entry name" value="DUF2254"/>
    <property type="match status" value="1"/>
</dbReference>
<protein>
    <submittedName>
        <fullName evidence="2">DUF2254 domain-containing protein</fullName>
    </submittedName>
</protein>
<evidence type="ECO:0000256" key="1">
    <source>
        <dbReference type="SAM" id="Phobius"/>
    </source>
</evidence>
<accession>A0A6H2DKZ3</accession>
<feature type="transmembrane region" description="Helical" evidence="1">
    <location>
        <begin position="153"/>
        <end position="173"/>
    </location>
</feature>
<reference evidence="2 3" key="1">
    <citation type="submission" date="2020-04" db="EMBL/GenBank/DDBJ databases">
        <title>Genome sequence for Sphingorhabdus sp. strain M1.</title>
        <authorList>
            <person name="Park S.-J."/>
        </authorList>
    </citation>
    <scope>NUCLEOTIDE SEQUENCE [LARGE SCALE GENOMIC DNA]</scope>
    <source>
        <strain evidence="2 3">JK6</strain>
    </source>
</reference>
<feature type="transmembrane region" description="Helical" evidence="1">
    <location>
        <begin position="16"/>
        <end position="37"/>
    </location>
</feature>
<keyword evidence="1" id="KW-0812">Transmembrane</keyword>
<dbReference type="InterPro" id="IPR018723">
    <property type="entry name" value="DUF2254_membrane"/>
</dbReference>
<feature type="transmembrane region" description="Helical" evidence="1">
    <location>
        <begin position="64"/>
        <end position="89"/>
    </location>
</feature>
<name>A0A6H2DKZ3_9SPHN</name>
<proteinExistence type="predicted"/>
<organism evidence="2 3">
    <name type="scientific">Parasphingorhabdus halotolerans</name>
    <dbReference type="NCBI Taxonomy" id="2725558"/>
    <lineage>
        <taxon>Bacteria</taxon>
        <taxon>Pseudomonadati</taxon>
        <taxon>Pseudomonadota</taxon>
        <taxon>Alphaproteobacteria</taxon>
        <taxon>Sphingomonadales</taxon>
        <taxon>Sphingomonadaceae</taxon>
        <taxon>Parasphingorhabdus</taxon>
    </lineage>
</organism>
<keyword evidence="1" id="KW-1133">Transmembrane helix</keyword>
<evidence type="ECO:0000313" key="3">
    <source>
        <dbReference type="Proteomes" id="UP000501600"/>
    </source>
</evidence>
<dbReference type="Proteomes" id="UP000501600">
    <property type="component" value="Chromosome"/>
</dbReference>
<dbReference type="AlphaFoldDB" id="A0A6H2DKZ3"/>
<keyword evidence="1" id="KW-0472">Membrane</keyword>